<dbReference type="Pfam" id="PF19127">
    <property type="entry name" value="Choline_bind_3"/>
    <property type="match status" value="4"/>
</dbReference>
<evidence type="ECO:0000256" key="4">
    <source>
        <dbReference type="ARBA" id="ARBA00023295"/>
    </source>
</evidence>
<dbReference type="InterPro" id="IPR013320">
    <property type="entry name" value="ConA-like_dom_sf"/>
</dbReference>
<keyword evidence="8" id="KW-0808">Transferase</keyword>
<dbReference type="SMART" id="SM00640">
    <property type="entry name" value="Glyco_32"/>
    <property type="match status" value="1"/>
</dbReference>
<dbReference type="Pfam" id="PF19258">
    <property type="entry name" value="KxYKxGKxW_sig"/>
    <property type="match status" value="1"/>
</dbReference>
<evidence type="ECO:0000256" key="6">
    <source>
        <dbReference type="SAM" id="MobiDB-lite"/>
    </source>
</evidence>
<dbReference type="SUPFAM" id="SSF75005">
    <property type="entry name" value="Arabinanase/levansucrase/invertase"/>
    <property type="match status" value="1"/>
</dbReference>
<dbReference type="Gene3D" id="2.115.10.20">
    <property type="entry name" value="Glycosyl hydrolase domain, family 43"/>
    <property type="match status" value="1"/>
</dbReference>
<dbReference type="InterPro" id="IPR001362">
    <property type="entry name" value="Glyco_hydro_32"/>
</dbReference>
<comment type="caution">
    <text evidence="8">The sequence shown here is derived from an EMBL/GenBank/DDBJ whole genome shotgun (WGS) entry which is preliminary data.</text>
</comment>
<dbReference type="Proteomes" id="UP001314166">
    <property type="component" value="Unassembled WGS sequence"/>
</dbReference>
<dbReference type="GO" id="GO:0050053">
    <property type="term" value="F:levansucrase activity"/>
    <property type="evidence" value="ECO:0007669"/>
    <property type="project" value="UniProtKB-EC"/>
</dbReference>
<dbReference type="EC" id="2.4.1.10" evidence="8"/>
<dbReference type="SUPFAM" id="SSF69360">
    <property type="entry name" value="Cell wall binding repeat"/>
    <property type="match status" value="4"/>
</dbReference>
<dbReference type="EMBL" id="CAUZMB010000020">
    <property type="protein sequence ID" value="CAK1255261.1"/>
    <property type="molecule type" value="Genomic_DNA"/>
</dbReference>
<keyword evidence="2" id="KW-0677">Repeat</keyword>
<gene>
    <name evidence="8" type="ORF">R55214_HHFBAMCI_01677</name>
</gene>
<evidence type="ECO:0000256" key="1">
    <source>
        <dbReference type="ARBA" id="ARBA00022729"/>
    </source>
</evidence>
<reference evidence="8 9" key="1">
    <citation type="submission" date="2023-10" db="EMBL/GenBank/DDBJ databases">
        <authorList>
            <person name="Botero Cardona J."/>
        </authorList>
    </citation>
    <scope>NUCLEOTIDE SEQUENCE [LARGE SCALE GENOMIC DNA]</scope>
    <source>
        <strain evidence="8 9">R-55214</strain>
    </source>
</reference>
<feature type="compositionally biased region" description="Low complexity" evidence="6">
    <location>
        <begin position="92"/>
        <end position="124"/>
    </location>
</feature>
<dbReference type="Gene3D" id="2.10.270.10">
    <property type="entry name" value="Cholin Binding"/>
    <property type="match status" value="6"/>
</dbReference>
<keyword evidence="3" id="KW-0378">Hydrolase</keyword>
<keyword evidence="4" id="KW-0326">Glycosidase</keyword>
<dbReference type="EC" id="2.4.1.9" evidence="8"/>
<dbReference type="InterPro" id="IPR018337">
    <property type="entry name" value="Cell_wall/Cho-bd_repeat"/>
</dbReference>
<keyword evidence="9" id="KW-1185">Reference proteome</keyword>
<evidence type="ECO:0000313" key="9">
    <source>
        <dbReference type="Proteomes" id="UP001314166"/>
    </source>
</evidence>
<evidence type="ECO:0000256" key="7">
    <source>
        <dbReference type="SAM" id="SignalP"/>
    </source>
</evidence>
<organism evidence="8 9">
    <name type="scientific">Fructobacillus evanidus</name>
    <dbReference type="NCBI Taxonomy" id="3064281"/>
    <lineage>
        <taxon>Bacteria</taxon>
        <taxon>Bacillati</taxon>
        <taxon>Bacillota</taxon>
        <taxon>Bacilli</taxon>
        <taxon>Lactobacillales</taxon>
        <taxon>Lactobacillaceae</taxon>
        <taxon>Fructobacillus</taxon>
    </lineage>
</organism>
<feature type="chain" id="PRO_5045828294" evidence="7">
    <location>
        <begin position="32"/>
        <end position="1393"/>
    </location>
</feature>
<dbReference type="Gene3D" id="2.60.120.560">
    <property type="entry name" value="Exo-inulinase, domain 1"/>
    <property type="match status" value="1"/>
</dbReference>
<dbReference type="NCBIfam" id="TIGR04035">
    <property type="entry name" value="glucan_65_rpt"/>
    <property type="match status" value="4"/>
</dbReference>
<dbReference type="InterPro" id="IPR027636">
    <property type="entry name" value="Glucan-bd_rpt"/>
</dbReference>
<feature type="region of interest" description="Disordered" evidence="6">
    <location>
        <begin position="32"/>
        <end position="124"/>
    </location>
</feature>
<keyword evidence="1 7" id="KW-0732">Signal</keyword>
<feature type="compositionally biased region" description="Polar residues" evidence="6">
    <location>
        <begin position="32"/>
        <end position="91"/>
    </location>
</feature>
<dbReference type="GO" id="GO:0047725">
    <property type="term" value="F:inulosucrase activity"/>
    <property type="evidence" value="ECO:0007669"/>
    <property type="project" value="UniProtKB-EC"/>
</dbReference>
<proteinExistence type="predicted"/>
<name>A0ABN9Z0F5_9LACO</name>
<evidence type="ECO:0000256" key="5">
    <source>
        <dbReference type="PROSITE-ProRule" id="PRU00591"/>
    </source>
</evidence>
<feature type="repeat" description="Cell wall-binding" evidence="5">
    <location>
        <begin position="819"/>
        <end position="838"/>
    </location>
</feature>
<dbReference type="Pfam" id="PF01473">
    <property type="entry name" value="Choline_bind_1"/>
    <property type="match status" value="2"/>
</dbReference>
<sequence length="1393" mass="154571">MRKKLYKSGKIWVAAAAASVAVLVGGGLASADTVSTDQNSSQQKQVVNTSTTTDNQQANGSAKTVDDSTTSANSNAVGSQQMKSTSTGDEVSSTSQLTTTSNATNSQTADQKSDSNTNQTTDNQNIATLKTNQITDNQNTATLQTNQTATQDVDKDSLLRSLGETELVATAEGTNSTDIHNQMIKDHPEWVDPKLEQNYHYNNPQGRSNDVTQILPHYDQNGNIDYWEGYYLWSNNTNPFQLQWYHFKTKDLSQFTAYDTTNNFSSTNVAIPNPNLNYDGVQGIDVDRNVNQNPIPWDFTFSGSTFANNSKANGQSWYTEDQWGNKVDADARIAYFDSVGERTYAAYSNDGQQFHPLYDHYLFDASIVGEKAGADFRDDYVIPVNNGSSLVAYMAGGLSHKIYILQSTDGVNWTNTNKAVDIGSLPGFSSITVESPNVTTINGTPIMFFGAQNVANVNYSGGAYVTGYFDNDGIFQINEDSKTGSVDEGFDLYGGNATKLDDQHQIYLSWLGNWAAFGQGHQGGLTLSRVMSYVDGQLQATIVEPGAIKNETVTTLSANQGQVVQSDNKITISYDSPQSEFNISLKRFDNDQFNISFKDGQLTVNRTNTTIGNTDRFVTTNTGLSKLSNIQFFLDNTSVEMYVPEIHKSYTMLSYGDTKNLPYTLISSIDAQLQNYQFDLSNTPALLNYQDILNNYQNDVQSFNKSVSVISKLGTQSQKDQLSSVQGVVNDIYLNTGSLLNDIQTNLALINKAGNSASKYAYIALVNSDLNLLSTKTMQLVLQLDELTNIKNDISKDKQGFYSDADNWYYFDNTTSSFVTGFQTINGKKYYFNDDGAQIKGQFFSVNGNWYHTDANSGELTTGAATIDGKQLLFDDQGVQIKGAWKENSDGTWSYYDANDGHLAIANQEKNPTDNSVASGWRENSDGTWSYISKDDGKPLTGQQTIDGKQVLFDSQGIQIKGAWEKNSDGTWSYYDANDGHLVVTNQAEKPTNTATTNTTTTVASGWRENSDGTWSYISKDDGKPLTGAQTIDGKKLLFDDKGIQIKGGWGKNADGTWSYYDANSGELTSTDNMNATPQQSTSTANKDAQVAVEVANQPTDITKNSDGVYVYKNDASKKAQGYLNDGSSWKWFDNGQLYTGFQNYMGAYYWFDNGVRQQNKWESAWGLKYYVGDDGRTVEGIHAIDGHAYDFGTDGTFNVKGPASGYLNDGRNWMWYEGGNPYTGFRYYMGTYYWFENGLRQDNAWHEAWGLTYYTGADGRAVQGVQNINGKLYYFGSDGTFFMRTNQEVNNNGTIYYANADGSLTPKEGYIWDGSPANGGYRWYEDSQLYTGFRYYMGTYYWFVDGVRQNQGWRQAWGLTYWTDADGRAVQGNQSIDGKNYYFGNDSTYFVR</sequence>
<dbReference type="SUPFAM" id="SSF49899">
    <property type="entry name" value="Concanavalin A-like lectins/glucanases"/>
    <property type="match status" value="1"/>
</dbReference>
<keyword evidence="8" id="KW-0328">Glycosyltransferase</keyword>
<evidence type="ECO:0000256" key="2">
    <source>
        <dbReference type="ARBA" id="ARBA00022737"/>
    </source>
</evidence>
<dbReference type="InterPro" id="IPR022263">
    <property type="entry name" value="KxYKxGKxW"/>
</dbReference>
<evidence type="ECO:0000313" key="8">
    <source>
        <dbReference type="EMBL" id="CAK1255261.1"/>
    </source>
</evidence>
<dbReference type="InterPro" id="IPR023296">
    <property type="entry name" value="Glyco_hydro_beta-prop_sf"/>
</dbReference>
<accession>A0ABN9Z0F5</accession>
<dbReference type="RefSeq" id="WP_338344488.1">
    <property type="nucleotide sequence ID" value="NZ_CAUZLH010000017.1"/>
</dbReference>
<dbReference type="NCBIfam" id="TIGR03715">
    <property type="entry name" value="KxYKxGKxW"/>
    <property type="match status" value="1"/>
</dbReference>
<evidence type="ECO:0000256" key="3">
    <source>
        <dbReference type="ARBA" id="ARBA00022801"/>
    </source>
</evidence>
<protein>
    <submittedName>
        <fullName evidence="8">Glucan-binding domain (YG repeat)</fullName>
        <ecNumber evidence="8">2.4.1.10</ecNumber>
        <ecNumber evidence="8">2.4.1.9</ecNumber>
    </submittedName>
</protein>
<dbReference type="PROSITE" id="PS51170">
    <property type="entry name" value="CW"/>
    <property type="match status" value="1"/>
</dbReference>
<feature type="signal peptide" evidence="7">
    <location>
        <begin position="1"/>
        <end position="31"/>
    </location>
</feature>